<dbReference type="InterPro" id="IPR003782">
    <property type="entry name" value="SCO1/SenC"/>
</dbReference>
<keyword evidence="2" id="KW-0186">Copper</keyword>
<comment type="caution">
    <text evidence="4">The sequence shown here is derived from an EMBL/GenBank/DDBJ whole genome shotgun (WGS) entry which is preliminary data.</text>
</comment>
<feature type="domain" description="Thioredoxin" evidence="3">
    <location>
        <begin position="40"/>
        <end position="205"/>
    </location>
</feature>
<sequence>MRRRALLQYGALGLGAGVATLFAGWWQVDGPDAPDVSNGRPLPLTAMDFAMTDHERQPVGPQTLIGRASLVFFGFTWCPQVCPTTLADISHWLDGLGTEADTLDVVLITVDPERDTVEAMAEYVGYFHPQIRGWTGSPAEIARAAEGFRVRYEKAPLEGGDYTMNHTSGVFLFDAAGALVSIIDYHEPREFALPKIRRALARSPSEAVSGTG</sequence>
<dbReference type="Pfam" id="PF02630">
    <property type="entry name" value="SCO1-SenC"/>
    <property type="match status" value="1"/>
</dbReference>
<dbReference type="CDD" id="cd02968">
    <property type="entry name" value="SCO"/>
    <property type="match status" value="1"/>
</dbReference>
<accession>A0ABT1YWJ9</accession>
<proteinExistence type="inferred from homology"/>
<dbReference type="EMBL" id="JANKJG010000001">
    <property type="protein sequence ID" value="MCR8825260.1"/>
    <property type="molecule type" value="Genomic_DNA"/>
</dbReference>
<evidence type="ECO:0000259" key="3">
    <source>
        <dbReference type="PROSITE" id="PS51352"/>
    </source>
</evidence>
<comment type="similarity">
    <text evidence="1">Belongs to the SCO1/2 family.</text>
</comment>
<dbReference type="SUPFAM" id="SSF52833">
    <property type="entry name" value="Thioredoxin-like"/>
    <property type="match status" value="1"/>
</dbReference>
<reference evidence="4" key="1">
    <citation type="submission" date="2022-07" db="EMBL/GenBank/DDBJ databases">
        <title>Pseudosulfitobacter sp. strain AP-MA-4, whole genome sequence.</title>
        <authorList>
            <person name="Jiang Y."/>
        </authorList>
    </citation>
    <scope>NUCLEOTIDE SEQUENCE</scope>
    <source>
        <strain evidence="4">AP-MA-4</strain>
    </source>
</reference>
<protein>
    <submittedName>
        <fullName evidence="4">SCO family protein</fullName>
    </submittedName>
</protein>
<evidence type="ECO:0000313" key="5">
    <source>
        <dbReference type="Proteomes" id="UP001165396"/>
    </source>
</evidence>
<dbReference type="InterPro" id="IPR036249">
    <property type="entry name" value="Thioredoxin-like_sf"/>
</dbReference>
<evidence type="ECO:0000256" key="1">
    <source>
        <dbReference type="ARBA" id="ARBA00010996"/>
    </source>
</evidence>
<dbReference type="InterPro" id="IPR013766">
    <property type="entry name" value="Thioredoxin_domain"/>
</dbReference>
<evidence type="ECO:0000313" key="4">
    <source>
        <dbReference type="EMBL" id="MCR8825260.1"/>
    </source>
</evidence>
<dbReference type="PANTHER" id="PTHR12151">
    <property type="entry name" value="ELECTRON TRANSPORT PROTIN SCO1/SENC FAMILY MEMBER"/>
    <property type="match status" value="1"/>
</dbReference>
<gene>
    <name evidence="4" type="ORF">NTA49_01785</name>
</gene>
<dbReference type="Proteomes" id="UP001165396">
    <property type="component" value="Unassembled WGS sequence"/>
</dbReference>
<dbReference type="PROSITE" id="PS51352">
    <property type="entry name" value="THIOREDOXIN_2"/>
    <property type="match status" value="1"/>
</dbReference>
<dbReference type="Gene3D" id="3.40.30.10">
    <property type="entry name" value="Glutaredoxin"/>
    <property type="match status" value="1"/>
</dbReference>
<keyword evidence="5" id="KW-1185">Reference proteome</keyword>
<dbReference type="RefSeq" id="WP_258292932.1">
    <property type="nucleotide sequence ID" value="NZ_JANKJG010000001.1"/>
</dbReference>
<organism evidence="4 5">
    <name type="scientific">Pseudosulfitobacter koreensis</name>
    <dbReference type="NCBI Taxonomy" id="2968472"/>
    <lineage>
        <taxon>Bacteria</taxon>
        <taxon>Pseudomonadati</taxon>
        <taxon>Pseudomonadota</taxon>
        <taxon>Alphaproteobacteria</taxon>
        <taxon>Rhodobacterales</taxon>
        <taxon>Roseobacteraceae</taxon>
        <taxon>Pseudosulfitobacter</taxon>
    </lineage>
</organism>
<dbReference type="PANTHER" id="PTHR12151:SF25">
    <property type="entry name" value="LINALOOL DEHYDRATASE_ISOMERASE DOMAIN-CONTAINING PROTEIN"/>
    <property type="match status" value="1"/>
</dbReference>
<name>A0ABT1YWJ9_9RHOB</name>
<evidence type="ECO:0000256" key="2">
    <source>
        <dbReference type="ARBA" id="ARBA00023008"/>
    </source>
</evidence>